<comment type="caution">
    <text evidence="1">The sequence shown here is derived from an EMBL/GenBank/DDBJ whole genome shotgun (WGS) entry which is preliminary data.</text>
</comment>
<gene>
    <name evidence="1" type="ORF">QR685DRAFT_436792</name>
</gene>
<keyword evidence="2" id="KW-1185">Reference proteome</keyword>
<evidence type="ECO:0000313" key="1">
    <source>
        <dbReference type="EMBL" id="KAL0473976.1"/>
    </source>
</evidence>
<accession>A0ABR3DQ69</accession>
<dbReference type="EMBL" id="JAVLET010000002">
    <property type="protein sequence ID" value="KAL0473976.1"/>
    <property type="molecule type" value="Genomic_DNA"/>
</dbReference>
<dbReference type="Proteomes" id="UP001451303">
    <property type="component" value="Unassembled WGS sequence"/>
</dbReference>
<reference evidence="1 2" key="1">
    <citation type="submission" date="2023-09" db="EMBL/GenBank/DDBJ databases">
        <title>Multi-omics analysis of a traditional fermented food reveals byproduct-associated fungal strains for waste-to-food upcycling.</title>
        <authorList>
            <consortium name="Lawrence Berkeley National Laboratory"/>
            <person name="Rekdal V.M."/>
            <person name="Villalobos-Escobedo J.M."/>
            <person name="Rodriguez-Valeron N."/>
            <person name="Garcia M.O."/>
            <person name="Vasquez D.P."/>
            <person name="Damayanti I."/>
            <person name="Sorensen P.M."/>
            <person name="Baidoo E.E."/>
            <person name="De Carvalho A.C."/>
            <person name="Riley R."/>
            <person name="Lipzen A."/>
            <person name="He G."/>
            <person name="Yan M."/>
            <person name="Haridas S."/>
            <person name="Daum C."/>
            <person name="Yoshinaga Y."/>
            <person name="Ng V."/>
            <person name="Grigoriev I.V."/>
            <person name="Munk R."/>
            <person name="Nuraida L."/>
            <person name="Wijaya C.H."/>
            <person name="Morales P.-C."/>
            <person name="Keasling J.D."/>
        </authorList>
    </citation>
    <scope>NUCLEOTIDE SEQUENCE [LARGE SCALE GENOMIC DNA]</scope>
    <source>
        <strain evidence="1 2">FGSC 2613</strain>
    </source>
</reference>
<name>A0ABR3DQ69_NEUIN</name>
<evidence type="ECO:0000313" key="2">
    <source>
        <dbReference type="Proteomes" id="UP001451303"/>
    </source>
</evidence>
<proteinExistence type="predicted"/>
<organism evidence="1 2">
    <name type="scientific">Neurospora intermedia</name>
    <dbReference type="NCBI Taxonomy" id="5142"/>
    <lineage>
        <taxon>Eukaryota</taxon>
        <taxon>Fungi</taxon>
        <taxon>Dikarya</taxon>
        <taxon>Ascomycota</taxon>
        <taxon>Pezizomycotina</taxon>
        <taxon>Sordariomycetes</taxon>
        <taxon>Sordariomycetidae</taxon>
        <taxon>Sordariales</taxon>
        <taxon>Sordariaceae</taxon>
        <taxon>Neurospora</taxon>
    </lineage>
</organism>
<protein>
    <submittedName>
        <fullName evidence="1">Uncharacterized protein</fullName>
    </submittedName>
</protein>
<sequence length="71" mass="8202">ITTSTIKVEFTNLILIVKVRDWAGSTLNNFNVNLGLQKISRILYTKSSNAKNRILHPNLPARNRYIDIQYK</sequence>
<feature type="non-terminal residue" evidence="1">
    <location>
        <position position="1"/>
    </location>
</feature>